<reference evidence="4" key="1">
    <citation type="submission" date="2022-01" db="EMBL/GenBank/DDBJ databases">
        <authorList>
            <person name="King R."/>
        </authorList>
    </citation>
    <scope>NUCLEOTIDE SEQUENCE</scope>
</reference>
<dbReference type="SMART" id="SM00609">
    <property type="entry name" value="VIT"/>
    <property type="match status" value="1"/>
</dbReference>
<dbReference type="AlphaFoldDB" id="A0A9P0HD59"/>
<organism evidence="4 5">
    <name type="scientific">Nezara viridula</name>
    <name type="common">Southern green stink bug</name>
    <name type="synonym">Cimex viridulus</name>
    <dbReference type="NCBI Taxonomy" id="85310"/>
    <lineage>
        <taxon>Eukaryota</taxon>
        <taxon>Metazoa</taxon>
        <taxon>Ecdysozoa</taxon>
        <taxon>Arthropoda</taxon>
        <taxon>Hexapoda</taxon>
        <taxon>Insecta</taxon>
        <taxon>Pterygota</taxon>
        <taxon>Neoptera</taxon>
        <taxon>Paraneoptera</taxon>
        <taxon>Hemiptera</taxon>
        <taxon>Heteroptera</taxon>
        <taxon>Panheteroptera</taxon>
        <taxon>Pentatomomorpha</taxon>
        <taxon>Pentatomoidea</taxon>
        <taxon>Pentatomidae</taxon>
        <taxon>Pentatominae</taxon>
        <taxon>Nezara</taxon>
    </lineage>
</organism>
<dbReference type="Pfam" id="PF00092">
    <property type="entry name" value="VWA"/>
    <property type="match status" value="1"/>
</dbReference>
<keyword evidence="1" id="KW-0732">Signal</keyword>
<dbReference type="SMART" id="SM00327">
    <property type="entry name" value="VWA"/>
    <property type="match status" value="1"/>
</dbReference>
<feature type="domain" description="VWFA" evidence="2">
    <location>
        <begin position="274"/>
        <end position="485"/>
    </location>
</feature>
<dbReference type="OrthoDB" id="299997at2759"/>
<evidence type="ECO:0008006" key="6">
    <source>
        <dbReference type="Google" id="ProtNLM"/>
    </source>
</evidence>
<dbReference type="GO" id="GO:0032991">
    <property type="term" value="C:protein-containing complex"/>
    <property type="evidence" value="ECO:0007669"/>
    <property type="project" value="UniProtKB-ARBA"/>
</dbReference>
<dbReference type="PANTHER" id="PTHR10338">
    <property type="entry name" value="INTER-ALPHA-TRYPSIN INHIBITOR HEAVY CHAIN FAMILY MEMBER"/>
    <property type="match status" value="1"/>
</dbReference>
<name>A0A9P0HD59_NEZVI</name>
<dbReference type="PROSITE" id="PS50234">
    <property type="entry name" value="VWFA"/>
    <property type="match status" value="1"/>
</dbReference>
<dbReference type="PANTHER" id="PTHR10338:SF108">
    <property type="entry name" value="INTER-ALPHA-TRYPSIN INHIBITOR HEAVY CHAIN H4-LIKE PROTEIN"/>
    <property type="match status" value="1"/>
</dbReference>
<feature type="chain" id="PRO_5040261229" description="Inter-alpha-trypsin inhibitor heavy chain H4-like" evidence="1">
    <location>
        <begin position="23"/>
        <end position="769"/>
    </location>
</feature>
<feature type="domain" description="VIT" evidence="3">
    <location>
        <begin position="13"/>
        <end position="143"/>
    </location>
</feature>
<dbReference type="Pfam" id="PF13768">
    <property type="entry name" value="VWA_3"/>
    <property type="match status" value="1"/>
</dbReference>
<dbReference type="InterPro" id="IPR013694">
    <property type="entry name" value="VIT"/>
</dbReference>
<proteinExistence type="predicted"/>
<dbReference type="Pfam" id="PF08487">
    <property type="entry name" value="VIT"/>
    <property type="match status" value="1"/>
</dbReference>
<evidence type="ECO:0000256" key="1">
    <source>
        <dbReference type="SAM" id="SignalP"/>
    </source>
</evidence>
<gene>
    <name evidence="4" type="ORF">NEZAVI_LOCUS9453</name>
</gene>
<dbReference type="InterPro" id="IPR050934">
    <property type="entry name" value="ITIH"/>
</dbReference>
<dbReference type="InterPro" id="IPR036465">
    <property type="entry name" value="vWFA_dom_sf"/>
</dbReference>
<feature type="signal peptide" evidence="1">
    <location>
        <begin position="1"/>
        <end position="22"/>
    </location>
</feature>
<evidence type="ECO:0000313" key="4">
    <source>
        <dbReference type="EMBL" id="CAH1400153.1"/>
    </source>
</evidence>
<evidence type="ECO:0000259" key="3">
    <source>
        <dbReference type="PROSITE" id="PS51468"/>
    </source>
</evidence>
<dbReference type="InterPro" id="IPR002035">
    <property type="entry name" value="VWF_A"/>
</dbReference>
<dbReference type="Gene3D" id="3.40.50.410">
    <property type="entry name" value="von Willebrand factor, type A domain"/>
    <property type="match status" value="1"/>
</dbReference>
<protein>
    <recommendedName>
        <fullName evidence="6">Inter-alpha-trypsin inhibitor heavy chain H4-like</fullName>
    </recommendedName>
</protein>
<dbReference type="PROSITE" id="PS51468">
    <property type="entry name" value="VIT"/>
    <property type="match status" value="1"/>
</dbReference>
<dbReference type="EMBL" id="OV725080">
    <property type="protein sequence ID" value="CAH1400153.1"/>
    <property type="molecule type" value="Genomic_DNA"/>
</dbReference>
<evidence type="ECO:0000259" key="2">
    <source>
        <dbReference type="PROSITE" id="PS50234"/>
    </source>
</evidence>
<dbReference type="SUPFAM" id="SSF53300">
    <property type="entry name" value="vWA-like"/>
    <property type="match status" value="1"/>
</dbReference>
<sequence length="769" mass="86454">MITSKLILCLLISCFLFISTLCEIPTPIIRSLHIKSEIKYTYAKTLVTSRILNPANISQEVAFKVVLPEEAFITKFLMIIKEKPYEAYIKEKEEAKKEYDAAVSAGKSAGHIFQSSSRDSKDFTVNVNLEAEEKVTFELRYEELLSRKNQTYTNVINVNPNQIVQDLSIHVIIEDALNIINCKVPNFKMSNEIDATDSENPMAEKKEITPTKVEVKWSPSEEEQKELNAEGLNGQMIVKFDVDSSQISQQILIDQDGHFVHIFRNDKLPPLNKHAVFVLDVSASMHLKKITQLKQAMEKILSDLSENDFFSIVLFSAEVLPWKLNGVDLKILDEPYLGDVTEPKQVPVTEDNVISANRTNIELAKQFMKSISDYGSTNINGGLRAGIDIARIGQQIFQKADKPIEAMIIFLTDGEPNYEESDPDKIIENVKKRNTEKVTIFSLGFGSDADINFLRKLSLANNGFARRIYEDSDAALQLNNFYKEVASPVLSNVIFEYLPDQVENTTPHVKNLFSGSSMLVFGKAKDNHTVSGKISAMTSQGIKFFSIPIEQIIRLPLENQTEKFGFLEKMWAYRTIKTLLDQNTVTKNETIESKVKELALKYKFVTPFTSLVVVKPNASSVMNDDNAKGPFGGMNWAATIHKKSAFLSSGVSYSMVSIFPVAPNLQETLTVDSKDATETISYTSVTWLNQTVSEDGLFIVPKIASLLDKHFVIALNETDIAFNSTSCRGLRKCRHFIHCILPVFVDSPASYMQFKCHIDPNFLGVCCLH</sequence>
<evidence type="ECO:0000313" key="5">
    <source>
        <dbReference type="Proteomes" id="UP001152798"/>
    </source>
</evidence>
<dbReference type="Proteomes" id="UP001152798">
    <property type="component" value="Chromosome 4"/>
</dbReference>
<accession>A0A9P0HD59</accession>
<keyword evidence="5" id="KW-1185">Reference proteome</keyword>